<dbReference type="GO" id="GO:0005737">
    <property type="term" value="C:cytoplasm"/>
    <property type="evidence" value="ECO:0007669"/>
    <property type="project" value="TreeGrafter"/>
</dbReference>
<reference evidence="7" key="2">
    <citation type="submission" date="2025-09" db="UniProtKB">
        <authorList>
            <consortium name="Ensembl"/>
        </authorList>
    </citation>
    <scope>IDENTIFICATION</scope>
</reference>
<dbReference type="Pfam" id="PF00069">
    <property type="entry name" value="Pkinase"/>
    <property type="match status" value="1"/>
</dbReference>
<organism evidence="7 8">
    <name type="scientific">Amphilophus citrinellus</name>
    <name type="common">Midas cichlid</name>
    <name type="synonym">Cichlasoma citrinellum</name>
    <dbReference type="NCBI Taxonomy" id="61819"/>
    <lineage>
        <taxon>Eukaryota</taxon>
        <taxon>Metazoa</taxon>
        <taxon>Chordata</taxon>
        <taxon>Craniata</taxon>
        <taxon>Vertebrata</taxon>
        <taxon>Euteleostomi</taxon>
        <taxon>Actinopterygii</taxon>
        <taxon>Neopterygii</taxon>
        <taxon>Teleostei</taxon>
        <taxon>Neoteleostei</taxon>
        <taxon>Acanthomorphata</taxon>
        <taxon>Ovalentaria</taxon>
        <taxon>Cichlomorphae</taxon>
        <taxon>Cichliformes</taxon>
        <taxon>Cichlidae</taxon>
        <taxon>New World cichlids</taxon>
        <taxon>Cichlasomatinae</taxon>
        <taxon>Heroini</taxon>
        <taxon>Amphilophus</taxon>
    </lineage>
</organism>
<dbReference type="SUPFAM" id="SSF56112">
    <property type="entry name" value="Protein kinase-like (PK-like)"/>
    <property type="match status" value="1"/>
</dbReference>
<dbReference type="PANTHER" id="PTHR24058">
    <property type="entry name" value="DUAL SPECIFICITY PROTEIN KINASE"/>
    <property type="match status" value="1"/>
</dbReference>
<dbReference type="InterPro" id="IPR011009">
    <property type="entry name" value="Kinase-like_dom_sf"/>
</dbReference>
<dbReference type="Gene3D" id="1.10.510.10">
    <property type="entry name" value="Transferase(Phosphotransferase) domain 1"/>
    <property type="match status" value="1"/>
</dbReference>
<dbReference type="GO" id="GO:0007224">
    <property type="term" value="P:smoothened signaling pathway"/>
    <property type="evidence" value="ECO:0007669"/>
    <property type="project" value="TreeGrafter"/>
</dbReference>
<dbReference type="AlphaFoldDB" id="A0A3Q0SBA5"/>
<keyword evidence="3" id="KW-0547">Nucleotide-binding</keyword>
<evidence type="ECO:0000256" key="3">
    <source>
        <dbReference type="ARBA" id="ARBA00022741"/>
    </source>
</evidence>
<keyword evidence="4" id="KW-0418">Kinase</keyword>
<keyword evidence="5" id="KW-0067">ATP-binding</keyword>
<accession>A0A3Q0SBA5</accession>
<name>A0A3Q0SBA5_AMPCI</name>
<proteinExistence type="predicted"/>
<dbReference type="GO" id="GO:0003713">
    <property type="term" value="F:transcription coactivator activity"/>
    <property type="evidence" value="ECO:0007669"/>
    <property type="project" value="TreeGrafter"/>
</dbReference>
<reference evidence="7" key="1">
    <citation type="submission" date="2025-08" db="UniProtKB">
        <authorList>
            <consortium name="Ensembl"/>
        </authorList>
    </citation>
    <scope>IDENTIFICATION</scope>
</reference>
<dbReference type="Proteomes" id="UP000261340">
    <property type="component" value="Unplaced"/>
</dbReference>
<dbReference type="GO" id="GO:0003714">
    <property type="term" value="F:transcription corepressor activity"/>
    <property type="evidence" value="ECO:0007669"/>
    <property type="project" value="TreeGrafter"/>
</dbReference>
<feature type="domain" description="Protein kinase" evidence="6">
    <location>
        <begin position="1"/>
        <end position="67"/>
    </location>
</feature>
<evidence type="ECO:0000256" key="5">
    <source>
        <dbReference type="ARBA" id="ARBA00022840"/>
    </source>
</evidence>
<dbReference type="PROSITE" id="PS50011">
    <property type="entry name" value="PROTEIN_KINASE_DOM"/>
    <property type="match status" value="1"/>
</dbReference>
<evidence type="ECO:0000313" key="7">
    <source>
        <dbReference type="Ensembl" id="ENSACIP00000017720.1"/>
    </source>
</evidence>
<dbReference type="GO" id="GO:0016605">
    <property type="term" value="C:PML body"/>
    <property type="evidence" value="ECO:0007669"/>
    <property type="project" value="TreeGrafter"/>
</dbReference>
<dbReference type="GeneTree" id="ENSGT00980000203406"/>
<dbReference type="STRING" id="61819.ENSACIP00000017720"/>
<dbReference type="GO" id="GO:0046332">
    <property type="term" value="F:SMAD binding"/>
    <property type="evidence" value="ECO:0007669"/>
    <property type="project" value="TreeGrafter"/>
</dbReference>
<dbReference type="GO" id="GO:0004674">
    <property type="term" value="F:protein serine/threonine kinase activity"/>
    <property type="evidence" value="ECO:0007669"/>
    <property type="project" value="UniProtKB-KW"/>
</dbReference>
<dbReference type="PROSITE" id="PS00108">
    <property type="entry name" value="PROTEIN_KINASE_ST"/>
    <property type="match status" value="1"/>
</dbReference>
<evidence type="ECO:0000256" key="4">
    <source>
        <dbReference type="ARBA" id="ARBA00022777"/>
    </source>
</evidence>
<dbReference type="InterPro" id="IPR050494">
    <property type="entry name" value="Ser_Thr_dual-spec_kinase"/>
</dbReference>
<keyword evidence="8" id="KW-1185">Reference proteome</keyword>
<sequence>MAVALKHLKSVGIIHADLKLQNVMLVNHQQEPYRIKVIDFGLACETSAATVATHFLILDMTVMFDSV</sequence>
<evidence type="ECO:0000259" key="6">
    <source>
        <dbReference type="PROSITE" id="PS50011"/>
    </source>
</evidence>
<dbReference type="PANTHER" id="PTHR24058:SF53">
    <property type="entry name" value="HOMEODOMAIN-INTERACTING PROTEIN KINASE 2"/>
    <property type="match status" value="1"/>
</dbReference>
<dbReference type="GO" id="GO:0004713">
    <property type="term" value="F:protein tyrosine kinase activity"/>
    <property type="evidence" value="ECO:0007669"/>
    <property type="project" value="TreeGrafter"/>
</dbReference>
<evidence type="ECO:0000313" key="8">
    <source>
        <dbReference type="Proteomes" id="UP000261340"/>
    </source>
</evidence>
<evidence type="ECO:0000256" key="2">
    <source>
        <dbReference type="ARBA" id="ARBA00022679"/>
    </source>
</evidence>
<dbReference type="GO" id="GO:0005524">
    <property type="term" value="F:ATP binding"/>
    <property type="evidence" value="ECO:0007669"/>
    <property type="project" value="UniProtKB-KW"/>
</dbReference>
<dbReference type="GO" id="GO:0045944">
    <property type="term" value="P:positive regulation of transcription by RNA polymerase II"/>
    <property type="evidence" value="ECO:0007669"/>
    <property type="project" value="TreeGrafter"/>
</dbReference>
<evidence type="ECO:0000256" key="1">
    <source>
        <dbReference type="ARBA" id="ARBA00022527"/>
    </source>
</evidence>
<keyword evidence="1" id="KW-0723">Serine/threonine-protein kinase</keyword>
<dbReference type="InterPro" id="IPR008271">
    <property type="entry name" value="Ser/Thr_kinase_AS"/>
</dbReference>
<keyword evidence="2" id="KW-0808">Transferase</keyword>
<dbReference type="InterPro" id="IPR000719">
    <property type="entry name" value="Prot_kinase_dom"/>
</dbReference>
<dbReference type="GO" id="GO:0042771">
    <property type="term" value="P:intrinsic apoptotic signaling pathway in response to DNA damage by p53 class mediator"/>
    <property type="evidence" value="ECO:0007669"/>
    <property type="project" value="TreeGrafter"/>
</dbReference>
<protein>
    <recommendedName>
        <fullName evidence="6">Protein kinase domain-containing protein</fullName>
    </recommendedName>
</protein>
<dbReference type="Ensembl" id="ENSACIT00000018200.1">
    <property type="protein sequence ID" value="ENSACIP00000017720.1"/>
    <property type="gene ID" value="ENSACIG00000013834.1"/>
</dbReference>